<name>A0A2C8ZIU6_9MICO</name>
<feature type="compositionally biased region" description="Pro residues" evidence="4">
    <location>
        <begin position="52"/>
        <end position="63"/>
    </location>
</feature>
<dbReference type="AlphaFoldDB" id="A0A2C8ZIU6"/>
<dbReference type="InterPro" id="IPR001940">
    <property type="entry name" value="Peptidase_S1C"/>
</dbReference>
<dbReference type="PROSITE" id="PS50106">
    <property type="entry name" value="PDZ"/>
    <property type="match status" value="1"/>
</dbReference>
<keyword evidence="3" id="KW-0378">Hydrolase</keyword>
<evidence type="ECO:0000256" key="1">
    <source>
        <dbReference type="ARBA" id="ARBA00010541"/>
    </source>
</evidence>
<evidence type="ECO:0000256" key="4">
    <source>
        <dbReference type="SAM" id="MobiDB-lite"/>
    </source>
</evidence>
<dbReference type="PANTHER" id="PTHR43343">
    <property type="entry name" value="PEPTIDASE S12"/>
    <property type="match status" value="1"/>
</dbReference>
<dbReference type="SUPFAM" id="SSF50156">
    <property type="entry name" value="PDZ domain-like"/>
    <property type="match status" value="1"/>
</dbReference>
<dbReference type="Gene3D" id="2.30.42.10">
    <property type="match status" value="1"/>
</dbReference>
<evidence type="ECO:0000259" key="6">
    <source>
        <dbReference type="PROSITE" id="PS50106"/>
    </source>
</evidence>
<dbReference type="OrthoDB" id="9758917at2"/>
<gene>
    <name evidence="7" type="ORF">SAMN06296378_1419</name>
</gene>
<keyword evidence="5" id="KW-1133">Transmembrane helix</keyword>
<feature type="region of interest" description="Disordered" evidence="4">
    <location>
        <begin position="1"/>
        <end position="115"/>
    </location>
</feature>
<dbReference type="GO" id="GO:0004252">
    <property type="term" value="F:serine-type endopeptidase activity"/>
    <property type="evidence" value="ECO:0007669"/>
    <property type="project" value="InterPro"/>
</dbReference>
<dbReference type="Pfam" id="PF13365">
    <property type="entry name" value="Trypsin_2"/>
    <property type="match status" value="1"/>
</dbReference>
<protein>
    <submittedName>
        <fullName evidence="7">Putative serine protease PepD</fullName>
    </submittedName>
</protein>
<proteinExistence type="inferred from homology"/>
<dbReference type="Pfam" id="PF13180">
    <property type="entry name" value="PDZ_2"/>
    <property type="match status" value="1"/>
</dbReference>
<dbReference type="InterPro" id="IPR001478">
    <property type="entry name" value="PDZ"/>
</dbReference>
<evidence type="ECO:0000256" key="3">
    <source>
        <dbReference type="ARBA" id="ARBA00022801"/>
    </source>
</evidence>
<dbReference type="InterPro" id="IPR051201">
    <property type="entry name" value="Chloro_Bact_Ser_Proteases"/>
</dbReference>
<dbReference type="PANTHER" id="PTHR43343:SF3">
    <property type="entry name" value="PROTEASE DO-LIKE 8, CHLOROPLASTIC"/>
    <property type="match status" value="1"/>
</dbReference>
<dbReference type="InterPro" id="IPR009003">
    <property type="entry name" value="Peptidase_S1_PA"/>
</dbReference>
<dbReference type="InterPro" id="IPR043504">
    <property type="entry name" value="Peptidase_S1_PA_chymotrypsin"/>
</dbReference>
<feature type="transmembrane region" description="Helical" evidence="5">
    <location>
        <begin position="122"/>
        <end position="148"/>
    </location>
</feature>
<dbReference type="EMBL" id="OCST01000003">
    <property type="protein sequence ID" value="SOE64633.1"/>
    <property type="molecule type" value="Genomic_DNA"/>
</dbReference>
<keyword evidence="5" id="KW-0472">Membrane</keyword>
<dbReference type="RefSeq" id="WP_097060546.1">
    <property type="nucleotide sequence ID" value="NZ_BMLC01000001.1"/>
</dbReference>
<dbReference type="InterPro" id="IPR036034">
    <property type="entry name" value="PDZ_sf"/>
</dbReference>
<keyword evidence="8" id="KW-1185">Reference proteome</keyword>
<feature type="compositionally biased region" description="Low complexity" evidence="4">
    <location>
        <begin position="64"/>
        <end position="74"/>
    </location>
</feature>
<keyword evidence="5" id="KW-0812">Transmembrane</keyword>
<dbReference type="Proteomes" id="UP000219440">
    <property type="component" value="Unassembled WGS sequence"/>
</dbReference>
<dbReference type="SUPFAM" id="SSF50494">
    <property type="entry name" value="Trypsin-like serine proteases"/>
    <property type="match status" value="1"/>
</dbReference>
<evidence type="ECO:0000256" key="5">
    <source>
        <dbReference type="SAM" id="Phobius"/>
    </source>
</evidence>
<dbReference type="Gene3D" id="2.40.10.10">
    <property type="entry name" value="Trypsin-like serine proteases"/>
    <property type="match status" value="2"/>
</dbReference>
<evidence type="ECO:0000313" key="8">
    <source>
        <dbReference type="Proteomes" id="UP000219440"/>
    </source>
</evidence>
<dbReference type="GO" id="GO:0006508">
    <property type="term" value="P:proteolysis"/>
    <property type="evidence" value="ECO:0007669"/>
    <property type="project" value="UniProtKB-KW"/>
</dbReference>
<dbReference type="PRINTS" id="PR00834">
    <property type="entry name" value="PROTEASES2C"/>
</dbReference>
<organism evidence="7 8">
    <name type="scientific">Salinibacterium xinjiangense</name>
    <dbReference type="NCBI Taxonomy" id="386302"/>
    <lineage>
        <taxon>Bacteria</taxon>
        <taxon>Bacillati</taxon>
        <taxon>Actinomycetota</taxon>
        <taxon>Actinomycetes</taxon>
        <taxon>Micrococcales</taxon>
        <taxon>Microbacteriaceae</taxon>
        <taxon>Salinibacterium</taxon>
    </lineage>
</organism>
<accession>A0A2C8ZIU6</accession>
<keyword evidence="2 7" id="KW-0645">Protease</keyword>
<reference evidence="7 8" key="1">
    <citation type="submission" date="2017-09" db="EMBL/GenBank/DDBJ databases">
        <authorList>
            <person name="Ehlers B."/>
            <person name="Leendertz F.H."/>
        </authorList>
    </citation>
    <scope>NUCLEOTIDE SEQUENCE [LARGE SCALE GENOMIC DNA]</scope>
    <source>
        <strain evidence="7 8">CGMCC 1.05381</strain>
    </source>
</reference>
<evidence type="ECO:0000313" key="7">
    <source>
        <dbReference type="EMBL" id="SOE64633.1"/>
    </source>
</evidence>
<dbReference type="SMART" id="SM00228">
    <property type="entry name" value="PDZ"/>
    <property type="match status" value="1"/>
</dbReference>
<evidence type="ECO:0000256" key="2">
    <source>
        <dbReference type="ARBA" id="ARBA00022670"/>
    </source>
</evidence>
<comment type="similarity">
    <text evidence="1">Belongs to the peptidase S1C family.</text>
</comment>
<sequence length="518" mass="50358">MTENPQVPAEDHTPADNRTPAAAPDTTQQPNPSAGGGVTAESAPETAVPEQPLAPAPPQPPAVPASAPVAAPTAETDPLLPVARQAGATPVAPASQEGPPPPPHTGEAFRAPAASSPKRKAAVGLVAALAVGALIGGVSGAGATMWAISNTASAPGVGNASPTTITVNDTKSVNEITAVAAKASPSVVTISVASSNSGGTGSGIILSKDGYVLTNTHVVTLDGAAGNATVKVTTNDGRLLNATIVGTDPISDLAVIKIDGVDDLQPAEFADSSNLNVGDTAIAIGAPLGLAGTVTNGIVSALNRSITIASSAAPNMTDQAPDPQQDPYGLFNFDVPGQTPNASSSSTIALSVIQTDAAINPGNSGGALLDSDGKVIGVNVAIASAGGSSASSQAGSIGVGFAIPANLAQRVADEIIANGSATHGLLGASVGDVTDEATSNTQSQVIGAVVKEISLGGAAAAAGLQRGDVITKLDGIPVTGKTDLTAQVRALAAGASAKVTYVRDGKASQADVTLGVLK</sequence>
<feature type="domain" description="PDZ" evidence="6">
    <location>
        <begin position="415"/>
        <end position="505"/>
    </location>
</feature>